<name>A0A9J6EGD4_RHIMP</name>
<evidence type="ECO:0000313" key="2">
    <source>
        <dbReference type="EMBL" id="KAH8033072.1"/>
    </source>
</evidence>
<protein>
    <submittedName>
        <fullName evidence="2">Uncharacterized protein</fullName>
    </submittedName>
</protein>
<proteinExistence type="predicted"/>
<comment type="caution">
    <text evidence="2">The sequence shown here is derived from an EMBL/GenBank/DDBJ whole genome shotgun (WGS) entry which is preliminary data.</text>
</comment>
<dbReference type="EMBL" id="JABSTU010000004">
    <property type="protein sequence ID" value="KAH8033072.1"/>
    <property type="molecule type" value="Genomic_DNA"/>
</dbReference>
<sequence length="179" mass="20889">MESNPGPEIEQMLKDTMLQLKELKEADTKRDATLSEVNAKLSKLDEVLKISKENEEKIQKLEGTLLRLEKALTGQDRRLNNYENRSRRNNVVVFGIPEEPKETRQDLEDKVLRKVFGETLGVSVRSVERIHRIGRLQKDRHRPVILRLYDYNEKMELFRNCPKLKGSEVSISHDYSQAT</sequence>
<evidence type="ECO:0000313" key="3">
    <source>
        <dbReference type="Proteomes" id="UP000821866"/>
    </source>
</evidence>
<dbReference type="Gene3D" id="3.30.70.1820">
    <property type="entry name" value="L1 transposable element, RRM domain"/>
    <property type="match status" value="1"/>
</dbReference>
<reference evidence="2" key="2">
    <citation type="submission" date="2021-09" db="EMBL/GenBank/DDBJ databases">
        <authorList>
            <person name="Jia N."/>
            <person name="Wang J."/>
            <person name="Shi W."/>
            <person name="Du L."/>
            <person name="Sun Y."/>
            <person name="Zhan W."/>
            <person name="Jiang J."/>
            <person name="Wang Q."/>
            <person name="Zhang B."/>
            <person name="Ji P."/>
            <person name="Sakyi L.B."/>
            <person name="Cui X."/>
            <person name="Yuan T."/>
            <person name="Jiang B."/>
            <person name="Yang W."/>
            <person name="Lam T.T.-Y."/>
            <person name="Chang Q."/>
            <person name="Ding S."/>
            <person name="Wang X."/>
            <person name="Zhu J."/>
            <person name="Ruan X."/>
            <person name="Zhao L."/>
            <person name="Wei J."/>
            <person name="Que T."/>
            <person name="Du C."/>
            <person name="Cheng J."/>
            <person name="Dai P."/>
            <person name="Han X."/>
            <person name="Huang E."/>
            <person name="Gao Y."/>
            <person name="Liu J."/>
            <person name="Shao H."/>
            <person name="Ye R."/>
            <person name="Li L."/>
            <person name="Wei W."/>
            <person name="Wang X."/>
            <person name="Wang C."/>
            <person name="Huo Q."/>
            <person name="Li W."/>
            <person name="Guo W."/>
            <person name="Chen H."/>
            <person name="Chen S."/>
            <person name="Zhou L."/>
            <person name="Zhou L."/>
            <person name="Ni X."/>
            <person name="Tian J."/>
            <person name="Zhou Y."/>
            <person name="Sheng Y."/>
            <person name="Liu T."/>
            <person name="Pan Y."/>
            <person name="Xia L."/>
            <person name="Li J."/>
            <person name="Zhao F."/>
            <person name="Cao W."/>
        </authorList>
    </citation>
    <scope>NUCLEOTIDE SEQUENCE</scope>
    <source>
        <strain evidence="2">Rmic-2018</strain>
        <tissue evidence="2">Larvae</tissue>
    </source>
</reference>
<dbReference type="InterPro" id="IPR004244">
    <property type="entry name" value="Transposase_22"/>
</dbReference>
<dbReference type="Proteomes" id="UP000821866">
    <property type="component" value="Chromosome 2"/>
</dbReference>
<gene>
    <name evidence="2" type="ORF">HPB51_006063</name>
</gene>
<dbReference type="AlphaFoldDB" id="A0A9J6EGD4"/>
<keyword evidence="3" id="KW-1185">Reference proteome</keyword>
<organism evidence="2 3">
    <name type="scientific">Rhipicephalus microplus</name>
    <name type="common">Cattle tick</name>
    <name type="synonym">Boophilus microplus</name>
    <dbReference type="NCBI Taxonomy" id="6941"/>
    <lineage>
        <taxon>Eukaryota</taxon>
        <taxon>Metazoa</taxon>
        <taxon>Ecdysozoa</taxon>
        <taxon>Arthropoda</taxon>
        <taxon>Chelicerata</taxon>
        <taxon>Arachnida</taxon>
        <taxon>Acari</taxon>
        <taxon>Parasitiformes</taxon>
        <taxon>Ixodida</taxon>
        <taxon>Ixodoidea</taxon>
        <taxon>Ixodidae</taxon>
        <taxon>Rhipicephalinae</taxon>
        <taxon>Rhipicephalus</taxon>
        <taxon>Boophilus</taxon>
    </lineage>
</organism>
<dbReference type="VEuPathDB" id="VectorBase:LOC119162123"/>
<evidence type="ECO:0000256" key="1">
    <source>
        <dbReference type="SAM" id="Coils"/>
    </source>
</evidence>
<reference evidence="2" key="1">
    <citation type="journal article" date="2020" name="Cell">
        <title>Large-Scale Comparative Analyses of Tick Genomes Elucidate Their Genetic Diversity and Vector Capacities.</title>
        <authorList>
            <consortium name="Tick Genome and Microbiome Consortium (TIGMIC)"/>
            <person name="Jia N."/>
            <person name="Wang J."/>
            <person name="Shi W."/>
            <person name="Du L."/>
            <person name="Sun Y."/>
            <person name="Zhan W."/>
            <person name="Jiang J.F."/>
            <person name="Wang Q."/>
            <person name="Zhang B."/>
            <person name="Ji P."/>
            <person name="Bell-Sakyi L."/>
            <person name="Cui X.M."/>
            <person name="Yuan T.T."/>
            <person name="Jiang B.G."/>
            <person name="Yang W.F."/>
            <person name="Lam T.T."/>
            <person name="Chang Q.C."/>
            <person name="Ding S.J."/>
            <person name="Wang X.J."/>
            <person name="Zhu J.G."/>
            <person name="Ruan X.D."/>
            <person name="Zhao L."/>
            <person name="Wei J.T."/>
            <person name="Ye R.Z."/>
            <person name="Que T.C."/>
            <person name="Du C.H."/>
            <person name="Zhou Y.H."/>
            <person name="Cheng J.X."/>
            <person name="Dai P.F."/>
            <person name="Guo W.B."/>
            <person name="Han X.H."/>
            <person name="Huang E.J."/>
            <person name="Li L.F."/>
            <person name="Wei W."/>
            <person name="Gao Y.C."/>
            <person name="Liu J.Z."/>
            <person name="Shao H.Z."/>
            <person name="Wang X."/>
            <person name="Wang C.C."/>
            <person name="Yang T.C."/>
            <person name="Huo Q.B."/>
            <person name="Li W."/>
            <person name="Chen H.Y."/>
            <person name="Chen S.E."/>
            <person name="Zhou L.G."/>
            <person name="Ni X.B."/>
            <person name="Tian J.H."/>
            <person name="Sheng Y."/>
            <person name="Liu T."/>
            <person name="Pan Y.S."/>
            <person name="Xia L.Y."/>
            <person name="Li J."/>
            <person name="Zhao F."/>
            <person name="Cao W.C."/>
        </authorList>
    </citation>
    <scope>NUCLEOTIDE SEQUENCE</scope>
    <source>
        <strain evidence="2">Rmic-2018</strain>
    </source>
</reference>
<accession>A0A9J6EGD4</accession>
<feature type="coiled-coil region" evidence="1">
    <location>
        <begin position="34"/>
        <end position="85"/>
    </location>
</feature>
<dbReference type="PANTHER" id="PTHR11505">
    <property type="entry name" value="L1 TRANSPOSABLE ELEMENT-RELATED"/>
    <property type="match status" value="1"/>
</dbReference>
<keyword evidence="1" id="KW-0175">Coiled coil</keyword>